<dbReference type="Gene3D" id="1.50.10.10">
    <property type="match status" value="1"/>
</dbReference>
<dbReference type="OrthoDB" id="9802600at2"/>
<dbReference type="PANTHER" id="PTHR31084">
    <property type="entry name" value="ALPHA-L-FUCOSIDASE 2"/>
    <property type="match status" value="1"/>
</dbReference>
<evidence type="ECO:0000256" key="1">
    <source>
        <dbReference type="SAM" id="SignalP"/>
    </source>
</evidence>
<dbReference type="InterPro" id="IPR027414">
    <property type="entry name" value="GH95_N_dom"/>
</dbReference>
<dbReference type="GO" id="GO:0005975">
    <property type="term" value="P:carbohydrate metabolic process"/>
    <property type="evidence" value="ECO:0007669"/>
    <property type="project" value="InterPro"/>
</dbReference>
<keyword evidence="5" id="KW-0378">Hydrolase</keyword>
<dbReference type="AlphaFoldDB" id="A0A4Y8LAB5"/>
<evidence type="ECO:0000313" key="5">
    <source>
        <dbReference type="EMBL" id="TFD98978.1"/>
    </source>
</evidence>
<protein>
    <submittedName>
        <fullName evidence="5">Glycoside hydrolase family 95 protein</fullName>
    </submittedName>
</protein>
<dbReference type="Pfam" id="PF21307">
    <property type="entry name" value="Glyco_hydro_95_C"/>
    <property type="match status" value="1"/>
</dbReference>
<reference evidence="5 6" key="1">
    <citation type="submission" date="2019-03" db="EMBL/GenBank/DDBJ databases">
        <title>San Antonio Military Medical Center submission to MRSN (WRAIR), pending publication.</title>
        <authorList>
            <person name="Blyth D.M."/>
            <person name="Mccarthy S.L."/>
            <person name="Schall S.E."/>
            <person name="Stam J.A."/>
            <person name="Ong A.C."/>
            <person name="Mcgann P.T."/>
        </authorList>
    </citation>
    <scope>NUCLEOTIDE SEQUENCE [LARGE SCALE GENOMIC DNA]</scope>
    <source>
        <strain evidence="5 6">MRSN571793</strain>
    </source>
</reference>
<dbReference type="InterPro" id="IPR008928">
    <property type="entry name" value="6-hairpin_glycosidase_sf"/>
</dbReference>
<evidence type="ECO:0000313" key="6">
    <source>
        <dbReference type="Proteomes" id="UP000297861"/>
    </source>
</evidence>
<feature type="domain" description="Glycosyl hydrolase family 95 N-terminal" evidence="2">
    <location>
        <begin position="36"/>
        <end position="273"/>
    </location>
</feature>
<dbReference type="STRING" id="1121485.GCA_000426485_00177"/>
<dbReference type="InterPro" id="IPR016518">
    <property type="entry name" value="Alpha-L-fucosidase"/>
</dbReference>
<dbReference type="Pfam" id="PF22124">
    <property type="entry name" value="Glyco_hydro_95_cat"/>
    <property type="match status" value="1"/>
</dbReference>
<dbReference type="GO" id="GO:0004560">
    <property type="term" value="F:alpha-L-fucosidase activity"/>
    <property type="evidence" value="ECO:0007669"/>
    <property type="project" value="InterPro"/>
</dbReference>
<evidence type="ECO:0000259" key="4">
    <source>
        <dbReference type="Pfam" id="PF22124"/>
    </source>
</evidence>
<feature type="chain" id="PRO_5021237971" evidence="1">
    <location>
        <begin position="26"/>
        <end position="809"/>
    </location>
</feature>
<dbReference type="Gene3D" id="2.60.40.1180">
    <property type="entry name" value="Golgi alpha-mannosidase II"/>
    <property type="match status" value="1"/>
</dbReference>
<feature type="domain" description="Alpha fucosidase A-like C-terminal" evidence="3">
    <location>
        <begin position="709"/>
        <end position="802"/>
    </location>
</feature>
<keyword evidence="1" id="KW-0732">Signal</keyword>
<dbReference type="PANTHER" id="PTHR31084:SF0">
    <property type="entry name" value="ALPHA-L-FUCOSIDASE 2"/>
    <property type="match status" value="1"/>
</dbReference>
<feature type="domain" description="Glycosyl hydrolase family 95 catalytic" evidence="4">
    <location>
        <begin position="292"/>
        <end position="707"/>
    </location>
</feature>
<organism evidence="5 6">
    <name type="scientific">Dysgonomonas capnocytophagoides</name>
    <dbReference type="NCBI Taxonomy" id="45254"/>
    <lineage>
        <taxon>Bacteria</taxon>
        <taxon>Pseudomonadati</taxon>
        <taxon>Bacteroidota</taxon>
        <taxon>Bacteroidia</taxon>
        <taxon>Bacteroidales</taxon>
        <taxon>Dysgonomonadaceae</taxon>
        <taxon>Dysgonomonas</taxon>
    </lineage>
</organism>
<dbReference type="SUPFAM" id="SSF48208">
    <property type="entry name" value="Six-hairpin glycosidases"/>
    <property type="match status" value="1"/>
</dbReference>
<evidence type="ECO:0000259" key="3">
    <source>
        <dbReference type="Pfam" id="PF21307"/>
    </source>
</evidence>
<sequence length="809" mass="90711">MRSFKMKRKALLVLLISAFLSIQVADSQENSHLHKLWYEQPAKEWMESMPLGNGRIGANVFGDVYNETVALNEITMWSGDYDARQQRTLEKGKLAEIRKAFFDGNLAEGNRLGTEYLAGTPHSFGSHVPLGDLKMKFIYADNHISDYKRVLDLRTAINQVSFQAGNVRYIREYLCSNPDDALIIHLSADKSKSVNVNLSFALLREADITARDNGIEIEGQVSFPKQGTGGVNFKGKIAVKAKEGTVTAKGGVVSIKEASEVTIVFDVRTDYSNPNYQPDCLQTVQKALAKDYNVLKQAHVADHSHLYDRVDLFLGTSSNENLPTDKKWKLVKDGGCDVGLDALFFNYARYLLIASSREDSPLPANLQGIWNDNLACNMGWTNDYHLDINTQQNYWLANVGNLHELNKPLFNYIGHLAQYGSKTASEVYSTRGWTAHTVANVWGYTASGSGVNWGLFPTAGSWIASHLWTEYLYTLDRDFLRNTTYPLLKSNAEFLIDYMVKDPNSGFLMTGPSTSPENSFRYKGDELSLSMMPTSDRLLVWETLTSCLEASKILNIDASFRKDMEKAIKLLPPYKIGKNGGLQEWFEDFDEAQPNHRHTTHLLGLYPFHQITPVQTPELAEAARRTMELRLAAKGWEDVEWSRANMICNYARLFDAENAYNSVVLLQRNFTRENLLTISPEGIAGAPYDIFIFDGNEAGGAGIAEMLVQSHEGYIEFLPALPKAWKDGSFKGLSVRGGANVDLQWKEGNVEKAKITAVADNSFVVKSAHDALVPLFVINGEQIMLKQKGDGFFRFSLKKGDVMELIYRK</sequence>
<dbReference type="Gene3D" id="2.70.98.50">
    <property type="entry name" value="putative glycoside hydrolase family protein from bacillus halodurans"/>
    <property type="match status" value="1"/>
</dbReference>
<feature type="signal peptide" evidence="1">
    <location>
        <begin position="1"/>
        <end position="25"/>
    </location>
</feature>
<comment type="caution">
    <text evidence="5">The sequence shown here is derived from an EMBL/GenBank/DDBJ whole genome shotgun (WGS) entry which is preliminary data.</text>
</comment>
<dbReference type="Pfam" id="PF14498">
    <property type="entry name" value="Glyco_hyd_65N_2"/>
    <property type="match status" value="1"/>
</dbReference>
<accession>A0A4Y8LAB5</accession>
<dbReference type="InterPro" id="IPR013780">
    <property type="entry name" value="Glyco_hydro_b"/>
</dbReference>
<dbReference type="EMBL" id="SOML01000001">
    <property type="protein sequence ID" value="TFD98978.1"/>
    <property type="molecule type" value="Genomic_DNA"/>
</dbReference>
<dbReference type="InterPro" id="IPR012341">
    <property type="entry name" value="6hp_glycosidase-like_sf"/>
</dbReference>
<gene>
    <name evidence="5" type="ORF">E2605_02505</name>
</gene>
<evidence type="ECO:0000259" key="2">
    <source>
        <dbReference type="Pfam" id="PF14498"/>
    </source>
</evidence>
<keyword evidence="6" id="KW-1185">Reference proteome</keyword>
<dbReference type="Proteomes" id="UP000297861">
    <property type="component" value="Unassembled WGS sequence"/>
</dbReference>
<proteinExistence type="predicted"/>
<dbReference type="InterPro" id="IPR054363">
    <property type="entry name" value="GH95_cat"/>
</dbReference>
<dbReference type="InterPro" id="IPR049053">
    <property type="entry name" value="AFCA-like_C"/>
</dbReference>
<dbReference type="PIRSF" id="PIRSF007663">
    <property type="entry name" value="UCP007663"/>
    <property type="match status" value="1"/>
</dbReference>
<name>A0A4Y8LAB5_9BACT</name>